<dbReference type="PANTHER" id="PTHR47199">
    <property type="entry name" value="PHOTOSYSTEM II STABILITY/ASSEMBLY FACTOR HCF136, CHLOROPLASTIC"/>
    <property type="match status" value="1"/>
</dbReference>
<dbReference type="Gene3D" id="2.130.10.10">
    <property type="entry name" value="YVTN repeat-like/Quinoprotein amine dehydrogenase"/>
    <property type="match status" value="1"/>
</dbReference>
<evidence type="ECO:0000313" key="3">
    <source>
        <dbReference type="Proteomes" id="UP000245461"/>
    </source>
</evidence>
<protein>
    <submittedName>
        <fullName evidence="2">Photosystem II stability/assembly factor-like protein</fullName>
    </submittedName>
</protein>
<gene>
    <name evidence="2" type="ORF">DKG74_05665</name>
</gene>
<evidence type="ECO:0000313" key="2">
    <source>
        <dbReference type="EMBL" id="PWR25249.1"/>
    </source>
</evidence>
<keyword evidence="1" id="KW-0732">Signal</keyword>
<organism evidence="2 3">
    <name type="scientific">Zavarzinia aquatilis</name>
    <dbReference type="NCBI Taxonomy" id="2211142"/>
    <lineage>
        <taxon>Bacteria</taxon>
        <taxon>Pseudomonadati</taxon>
        <taxon>Pseudomonadota</taxon>
        <taxon>Alphaproteobacteria</taxon>
        <taxon>Rhodospirillales</taxon>
        <taxon>Zavarziniaceae</taxon>
        <taxon>Zavarzinia</taxon>
    </lineage>
</organism>
<dbReference type="InterPro" id="IPR015943">
    <property type="entry name" value="WD40/YVTN_repeat-like_dom_sf"/>
</dbReference>
<name>A0A317EEA5_9PROT</name>
<dbReference type="OrthoDB" id="9764804at2"/>
<dbReference type="SUPFAM" id="SSF50939">
    <property type="entry name" value="Sialidases"/>
    <property type="match status" value="1"/>
</dbReference>
<dbReference type="AlphaFoldDB" id="A0A317EEA5"/>
<feature type="signal peptide" evidence="1">
    <location>
        <begin position="1"/>
        <end position="25"/>
    </location>
</feature>
<comment type="caution">
    <text evidence="2">The sequence shown here is derived from an EMBL/GenBank/DDBJ whole genome shotgun (WGS) entry which is preliminary data.</text>
</comment>
<dbReference type="PANTHER" id="PTHR47199:SF2">
    <property type="entry name" value="PHOTOSYSTEM II STABILITY_ASSEMBLY FACTOR HCF136, CHLOROPLASTIC"/>
    <property type="match status" value="1"/>
</dbReference>
<feature type="chain" id="PRO_5016436495" evidence="1">
    <location>
        <begin position="26"/>
        <end position="319"/>
    </location>
</feature>
<keyword evidence="3" id="KW-1185">Reference proteome</keyword>
<dbReference type="InterPro" id="IPR036278">
    <property type="entry name" value="Sialidase_sf"/>
</dbReference>
<dbReference type="Proteomes" id="UP000245461">
    <property type="component" value="Unassembled WGS sequence"/>
</dbReference>
<evidence type="ECO:0000256" key="1">
    <source>
        <dbReference type="SAM" id="SignalP"/>
    </source>
</evidence>
<dbReference type="EMBL" id="QGLE01000002">
    <property type="protein sequence ID" value="PWR25249.1"/>
    <property type="molecule type" value="Genomic_DNA"/>
</dbReference>
<sequence length="319" mass="32864">MRIRGHLALALTLSLAGLAPAGASAGTIGFDVLNQGTAHEALYCLSRDNDRMVAVGAPNLIFDSADGGATWKRDATASFTGAPFGCQLKDGMGLIVGQQGLILWQDGGTWSVVPKVSDARLFSVDMNAAGLAVAVGGFGTILISTDAGRSWAPVSYDWSTTNTEGFEPHVYAVSVSEDGTIVATAEFESILRSTDQGKTWALVHKGTASLFDIAIGEDGIGYAVGQEGRVLRTADKGVSWSVVDTNVTTNLLGVRRNGAGKVLVTGLRSLLVGADDGSALAPIAPGDIATGWYQGIARGGNGAWLLGGQAGRVVRVTAE</sequence>
<accession>A0A317EEA5</accession>
<proteinExistence type="predicted"/>
<dbReference type="RefSeq" id="WP_109903507.1">
    <property type="nucleotide sequence ID" value="NZ_QGLE01000002.1"/>
</dbReference>
<reference evidence="2 3" key="1">
    <citation type="submission" date="2018-05" db="EMBL/GenBank/DDBJ databases">
        <title>Zavarzinia sp. HR-AS.</title>
        <authorList>
            <person name="Lee Y."/>
            <person name="Jeon C.O."/>
        </authorList>
    </citation>
    <scope>NUCLEOTIDE SEQUENCE [LARGE SCALE GENOMIC DNA]</scope>
    <source>
        <strain evidence="2 3">HR-AS</strain>
    </source>
</reference>